<keyword evidence="3" id="KW-1185">Reference proteome</keyword>
<dbReference type="CDD" id="cd00024">
    <property type="entry name" value="CD_CSD"/>
    <property type="match status" value="1"/>
</dbReference>
<dbReference type="InterPro" id="IPR016197">
    <property type="entry name" value="Chromo-like_dom_sf"/>
</dbReference>
<evidence type="ECO:0000313" key="3">
    <source>
        <dbReference type="Proteomes" id="UP001165121"/>
    </source>
</evidence>
<sequence>MPEKQIFYQAPSDVAPRLVLPNIPEVVDALLYEFHVAKCYGHPGVERTLRHVDEYHVKWLGQPKRTWEPDENLQYVRDSINRYHNRHNNQKNKRKTETQQLQLTETDLILWEAMSRVQYQRLISKDKVKDLLITATSNANGSNPWQMPHSKFPWI</sequence>
<dbReference type="Proteomes" id="UP001165121">
    <property type="component" value="Unassembled WGS sequence"/>
</dbReference>
<evidence type="ECO:0000259" key="1">
    <source>
        <dbReference type="PROSITE" id="PS50013"/>
    </source>
</evidence>
<dbReference type="SUPFAM" id="SSF54160">
    <property type="entry name" value="Chromo domain-like"/>
    <property type="match status" value="1"/>
</dbReference>
<reference evidence="2" key="1">
    <citation type="submission" date="2023-04" db="EMBL/GenBank/DDBJ databases">
        <title>Phytophthora fragariaefolia NBRC 109709.</title>
        <authorList>
            <person name="Ichikawa N."/>
            <person name="Sato H."/>
            <person name="Tonouchi N."/>
        </authorList>
    </citation>
    <scope>NUCLEOTIDE SEQUENCE</scope>
    <source>
        <strain evidence="2">NBRC 109709</strain>
    </source>
</reference>
<dbReference type="AlphaFoldDB" id="A0A9W6XKS8"/>
<evidence type="ECO:0000313" key="2">
    <source>
        <dbReference type="EMBL" id="GMF40360.1"/>
    </source>
</evidence>
<gene>
    <name evidence="2" type="ORF">Pfra01_001236900</name>
</gene>
<protein>
    <submittedName>
        <fullName evidence="2">Unnamed protein product</fullName>
    </submittedName>
</protein>
<comment type="caution">
    <text evidence="2">The sequence shown here is derived from an EMBL/GenBank/DDBJ whole genome shotgun (WGS) entry which is preliminary data.</text>
</comment>
<organism evidence="2 3">
    <name type="scientific">Phytophthora fragariaefolia</name>
    <dbReference type="NCBI Taxonomy" id="1490495"/>
    <lineage>
        <taxon>Eukaryota</taxon>
        <taxon>Sar</taxon>
        <taxon>Stramenopiles</taxon>
        <taxon>Oomycota</taxon>
        <taxon>Peronosporomycetes</taxon>
        <taxon>Peronosporales</taxon>
        <taxon>Peronosporaceae</taxon>
        <taxon>Phytophthora</taxon>
    </lineage>
</organism>
<dbReference type="PROSITE" id="PS50013">
    <property type="entry name" value="CHROMO_2"/>
    <property type="match status" value="1"/>
</dbReference>
<dbReference type="OrthoDB" id="10608857at2759"/>
<proteinExistence type="predicted"/>
<feature type="domain" description="Chromo" evidence="1">
    <location>
        <begin position="25"/>
        <end position="95"/>
    </location>
</feature>
<accession>A0A9W6XKS8</accession>
<name>A0A9W6XKS8_9STRA</name>
<dbReference type="EMBL" id="BSXT01001240">
    <property type="protein sequence ID" value="GMF40360.1"/>
    <property type="molecule type" value="Genomic_DNA"/>
</dbReference>
<dbReference type="Gene3D" id="2.40.50.40">
    <property type="match status" value="1"/>
</dbReference>
<dbReference type="InterPro" id="IPR000953">
    <property type="entry name" value="Chromo/chromo_shadow_dom"/>
</dbReference>